<reference evidence="1 2" key="1">
    <citation type="submission" date="2024-09" db="EMBL/GenBank/DDBJ databases">
        <title>Novel species of the genus Pelomonas and Roseateles isolated from streams.</title>
        <authorList>
            <person name="Lu H."/>
        </authorList>
    </citation>
    <scope>NUCLEOTIDE SEQUENCE [LARGE SCALE GENOMIC DNA]</scope>
    <source>
        <strain evidence="1 2">DC23W</strain>
    </source>
</reference>
<evidence type="ECO:0000313" key="2">
    <source>
        <dbReference type="Proteomes" id="UP001606300"/>
    </source>
</evidence>
<evidence type="ECO:0000313" key="1">
    <source>
        <dbReference type="EMBL" id="MFG6417069.1"/>
    </source>
</evidence>
<sequence length="71" mass="6865">MTTATAGNVVMSPAQAGSAYGIHLRLAKLVATLDAQQLAQLKAAVAKTAGANVGSQGVTTDNAGAAALTAI</sequence>
<keyword evidence="2" id="KW-1185">Reference proteome</keyword>
<proteinExistence type="predicted"/>
<dbReference type="EMBL" id="JBIGHY010000015">
    <property type="protein sequence ID" value="MFG6417069.1"/>
    <property type="molecule type" value="Genomic_DNA"/>
</dbReference>
<protein>
    <submittedName>
        <fullName evidence="1">Uncharacterized protein</fullName>
    </submittedName>
</protein>
<comment type="caution">
    <text evidence="1">The sequence shown here is derived from an EMBL/GenBank/DDBJ whole genome shotgun (WGS) entry which is preliminary data.</text>
</comment>
<dbReference type="Proteomes" id="UP001606300">
    <property type="component" value="Unassembled WGS sequence"/>
</dbReference>
<organism evidence="1 2">
    <name type="scientific">Pelomonas dachongensis</name>
    <dbReference type="NCBI Taxonomy" id="3299029"/>
    <lineage>
        <taxon>Bacteria</taxon>
        <taxon>Pseudomonadati</taxon>
        <taxon>Pseudomonadota</taxon>
        <taxon>Betaproteobacteria</taxon>
        <taxon>Burkholderiales</taxon>
        <taxon>Sphaerotilaceae</taxon>
        <taxon>Roseateles</taxon>
    </lineage>
</organism>
<accession>A0ABW7EW60</accession>
<dbReference type="RefSeq" id="WP_394473127.1">
    <property type="nucleotide sequence ID" value="NZ_JBIGHY010000015.1"/>
</dbReference>
<name>A0ABW7EW60_9BURK</name>
<gene>
    <name evidence="1" type="ORF">ACG02S_24540</name>
</gene>